<dbReference type="PROSITE" id="PS01021">
    <property type="entry name" value="COPROGEN_OXIDASE"/>
    <property type="match status" value="1"/>
</dbReference>
<comment type="similarity">
    <text evidence="2">Belongs to the aerobic coproporphyrinogen-III oxidase family.</text>
</comment>
<dbReference type="InterPro" id="IPR018375">
    <property type="entry name" value="Coprogen_oxidase_CS"/>
</dbReference>
<protein>
    <recommendedName>
        <fullName evidence="4">coproporphyrinogen oxidase</fullName>
        <ecNumber evidence="4">1.3.3.3</ecNumber>
    </recommendedName>
</protein>
<name>A0A7S2RUP2_9STRA</name>
<organism evidence="7">
    <name type="scientific">Eucampia antarctica</name>
    <dbReference type="NCBI Taxonomy" id="49252"/>
    <lineage>
        <taxon>Eukaryota</taxon>
        <taxon>Sar</taxon>
        <taxon>Stramenopiles</taxon>
        <taxon>Ochrophyta</taxon>
        <taxon>Bacillariophyta</taxon>
        <taxon>Mediophyceae</taxon>
        <taxon>Biddulphiophycidae</taxon>
        <taxon>Hemiaulales</taxon>
        <taxon>Hemiaulaceae</taxon>
        <taxon>Eucampia</taxon>
    </lineage>
</organism>
<dbReference type="EC" id="1.3.3.3" evidence="4"/>
<dbReference type="AlphaFoldDB" id="A0A7S2RUP2"/>
<evidence type="ECO:0000256" key="4">
    <source>
        <dbReference type="ARBA" id="ARBA00012869"/>
    </source>
</evidence>
<dbReference type="InterPro" id="IPR036406">
    <property type="entry name" value="Coprogen_oxidase_aer_sf"/>
</dbReference>
<evidence type="ECO:0000256" key="2">
    <source>
        <dbReference type="ARBA" id="ARBA00010644"/>
    </source>
</evidence>
<dbReference type="PANTHER" id="PTHR10755">
    <property type="entry name" value="COPROPORPHYRINOGEN III OXIDASE, MITOCHONDRIAL"/>
    <property type="match status" value="1"/>
</dbReference>
<evidence type="ECO:0000256" key="3">
    <source>
        <dbReference type="ARBA" id="ARBA00011738"/>
    </source>
</evidence>
<keyword evidence="5" id="KW-0560">Oxidoreductase</keyword>
<dbReference type="InterPro" id="IPR001260">
    <property type="entry name" value="Coprogen_oxidase_aer"/>
</dbReference>
<evidence type="ECO:0000256" key="1">
    <source>
        <dbReference type="ARBA" id="ARBA00005168"/>
    </source>
</evidence>
<proteinExistence type="inferred from homology"/>
<evidence type="ECO:0000313" key="7">
    <source>
        <dbReference type="EMBL" id="CAD9681222.1"/>
    </source>
</evidence>
<dbReference type="Gene3D" id="3.40.1500.10">
    <property type="entry name" value="Coproporphyrinogen III oxidase, aerobic"/>
    <property type="match status" value="1"/>
</dbReference>
<dbReference type="UniPathway" id="UPA00251">
    <property type="reaction ID" value="UER00322"/>
</dbReference>
<dbReference type="Pfam" id="PF01218">
    <property type="entry name" value="Coprogen_oxidas"/>
    <property type="match status" value="1"/>
</dbReference>
<comment type="pathway">
    <text evidence="1">Porphyrin-containing compound metabolism; protoporphyrin-IX biosynthesis; protoporphyrinogen-IX from coproporphyrinogen-III (O2 route): step 1/1.</text>
</comment>
<dbReference type="PANTHER" id="PTHR10755:SF0">
    <property type="entry name" value="OXYGEN-DEPENDENT COPROPORPHYRINOGEN-III OXIDASE, MITOCHONDRIAL"/>
    <property type="match status" value="1"/>
</dbReference>
<dbReference type="GO" id="GO:0006782">
    <property type="term" value="P:protoporphyrinogen IX biosynthetic process"/>
    <property type="evidence" value="ECO:0007669"/>
    <property type="project" value="UniProtKB-UniPathway"/>
</dbReference>
<comment type="subunit">
    <text evidence="3">Homodimer.</text>
</comment>
<dbReference type="EMBL" id="HBHI01018946">
    <property type="protein sequence ID" value="CAD9681222.1"/>
    <property type="molecule type" value="Transcribed_RNA"/>
</dbReference>
<gene>
    <name evidence="7" type="ORF">EANT1437_LOCUS9730</name>
</gene>
<reference evidence="7" key="1">
    <citation type="submission" date="2021-01" db="EMBL/GenBank/DDBJ databases">
        <authorList>
            <person name="Corre E."/>
            <person name="Pelletier E."/>
            <person name="Niang G."/>
            <person name="Scheremetjew M."/>
            <person name="Finn R."/>
            <person name="Kale V."/>
            <person name="Holt S."/>
            <person name="Cochrane G."/>
            <person name="Meng A."/>
            <person name="Brown T."/>
            <person name="Cohen L."/>
        </authorList>
    </citation>
    <scope>NUCLEOTIDE SEQUENCE</scope>
    <source>
        <strain evidence="7">CCMP1452</strain>
    </source>
</reference>
<keyword evidence="6" id="KW-0627">Porphyrin biosynthesis</keyword>
<evidence type="ECO:0000256" key="6">
    <source>
        <dbReference type="ARBA" id="ARBA00023244"/>
    </source>
</evidence>
<dbReference type="GO" id="GO:0004109">
    <property type="term" value="F:coproporphyrinogen oxidase activity"/>
    <property type="evidence" value="ECO:0007669"/>
    <property type="project" value="UniProtKB-EC"/>
</dbReference>
<sequence length="116" mass="14096">MKHFHGTYKKICDNHDEDYYKEFKEWADRYFYIKHRDETRGLGGIFFDDQNDRDPETIFEFSKECLNNVVNAYGPIIEKHKNDEFTQKQKEWQLINILIEFLETKASEDVRFITTS</sequence>
<accession>A0A7S2RUP2</accession>
<evidence type="ECO:0000256" key="5">
    <source>
        <dbReference type="ARBA" id="ARBA00023002"/>
    </source>
</evidence>
<dbReference type="SUPFAM" id="SSF102886">
    <property type="entry name" value="Coproporphyrinogen III oxidase"/>
    <property type="match status" value="1"/>
</dbReference>
<dbReference type="GO" id="GO:0005737">
    <property type="term" value="C:cytoplasm"/>
    <property type="evidence" value="ECO:0007669"/>
    <property type="project" value="TreeGrafter"/>
</dbReference>